<evidence type="ECO:0000256" key="12">
    <source>
        <dbReference type="SAM" id="SignalP"/>
    </source>
</evidence>
<feature type="chain" id="PRO_5008619384" description="Ig-like domain-containing protein" evidence="12">
    <location>
        <begin position="34"/>
        <end position="592"/>
    </location>
</feature>
<keyword evidence="7 11" id="KW-0472">Membrane</keyword>
<evidence type="ECO:0000313" key="14">
    <source>
        <dbReference type="EMBL" id="OCA15739.1"/>
    </source>
</evidence>
<evidence type="ECO:0000259" key="13">
    <source>
        <dbReference type="PROSITE" id="PS50835"/>
    </source>
</evidence>
<reference evidence="14" key="1">
    <citation type="submission" date="2009-11" db="EMBL/GenBank/DDBJ databases">
        <authorList>
            <consortium name="US DOE Joint Genome Institute (JGI-PGF)"/>
            <person name="Ottilar R."/>
            <person name="Schmutz J."/>
            <person name="Salamov A."/>
            <person name="Cheng J.F."/>
            <person name="Lucas S."/>
            <person name="Pitluck S."/>
            <person name="Gundlach H."/>
            <person name="Guo Y."/>
            <person name="Haberer G."/>
            <person name="Nasrallah J."/>
            <person name="Mayer K.F.X."/>
            <person name="van de Peer Y."/>
            <person name="Weigel D."/>
            <person name="Grigoriev I.V."/>
        </authorList>
    </citation>
    <scope>NUCLEOTIDE SEQUENCE</scope>
    <source>
        <strain evidence="14">Nigerian</strain>
    </source>
</reference>
<dbReference type="Pfam" id="PF07679">
    <property type="entry name" value="I-set"/>
    <property type="match status" value="1"/>
</dbReference>
<dbReference type="Gene3D" id="2.60.40.10">
    <property type="entry name" value="Immunoglobulins"/>
    <property type="match status" value="1"/>
</dbReference>
<keyword evidence="6 11" id="KW-1133">Transmembrane helix</keyword>
<keyword evidence="2" id="KW-0433">Leucine-rich repeat</keyword>
<accession>A0A1B8XYK2</accession>
<organism evidence="14">
    <name type="scientific">Xenopus tropicalis</name>
    <name type="common">Western clawed frog</name>
    <name type="synonym">Silurana tropicalis</name>
    <dbReference type="NCBI Taxonomy" id="8364"/>
    <lineage>
        <taxon>Eukaryota</taxon>
        <taxon>Metazoa</taxon>
        <taxon>Chordata</taxon>
        <taxon>Craniata</taxon>
        <taxon>Vertebrata</taxon>
        <taxon>Euteleostomi</taxon>
        <taxon>Amphibia</taxon>
        <taxon>Batrachia</taxon>
        <taxon>Anura</taxon>
        <taxon>Pipoidea</taxon>
        <taxon>Pipidae</taxon>
        <taxon>Xenopodinae</taxon>
        <taxon>Xenopus</taxon>
        <taxon>Silurana</taxon>
    </lineage>
</organism>
<reference evidence="14" key="2">
    <citation type="journal article" date="2010" name="Science">
        <title>The genome of the Western clawed frog Xenopus tropicalis.</title>
        <authorList>
            <person name="Hellsten U."/>
            <person name="Harland R.M."/>
            <person name="Gilchrist M.J."/>
            <person name="Hendrix D."/>
            <person name="Jurka J."/>
            <person name="Kapitonov V."/>
            <person name="Ovcharenko I."/>
            <person name="Putnam N.H."/>
            <person name="Shu S."/>
            <person name="Taher L."/>
            <person name="Blitz I.L."/>
            <person name="Blumberg B."/>
            <person name="Dichmann D.S."/>
            <person name="Dubchak I."/>
            <person name="Amaya E."/>
            <person name="Detter J.C."/>
            <person name="Fletcher R."/>
            <person name="Gerhard D.S."/>
            <person name="Goodstein D."/>
            <person name="Graves T."/>
            <person name="Grigoriev I.V."/>
            <person name="Grimwood J."/>
            <person name="Kawashima T."/>
            <person name="Lindquist E."/>
            <person name="Lucas S.M."/>
            <person name="Mead P.E."/>
            <person name="Mitros T."/>
            <person name="Ogino H."/>
            <person name="Ohta Y."/>
            <person name="Poliakov A.V."/>
            <person name="Pollet N."/>
            <person name="Robert J."/>
            <person name="Salamov A."/>
            <person name="Sater A.K."/>
            <person name="Schmutz J."/>
            <person name="Terry A."/>
            <person name="Vize P.D."/>
            <person name="Warren W.C."/>
            <person name="Wells D."/>
            <person name="Wills A."/>
            <person name="Wilson R.K."/>
            <person name="Zimmerman L.B."/>
            <person name="Zorn A.M."/>
            <person name="Grainger R."/>
            <person name="Grammer T."/>
            <person name="Khokha M.K."/>
            <person name="Richardson P.M."/>
            <person name="Rokhsar D.S."/>
        </authorList>
    </citation>
    <scope>NUCLEOTIDE SEQUENCE [LARGE SCALE GENOMIC DNA]</scope>
    <source>
        <strain evidence="14">Nigerian</strain>
    </source>
</reference>
<evidence type="ECO:0000256" key="6">
    <source>
        <dbReference type="ARBA" id="ARBA00022989"/>
    </source>
</evidence>
<dbReference type="Pfam" id="PF00560">
    <property type="entry name" value="LRR_1"/>
    <property type="match status" value="1"/>
</dbReference>
<dbReference type="InterPro" id="IPR013098">
    <property type="entry name" value="Ig_I-set"/>
</dbReference>
<evidence type="ECO:0000256" key="3">
    <source>
        <dbReference type="ARBA" id="ARBA00022692"/>
    </source>
</evidence>
<evidence type="ECO:0000256" key="10">
    <source>
        <dbReference type="ARBA" id="ARBA00023319"/>
    </source>
</evidence>
<dbReference type="InterPro" id="IPR013783">
    <property type="entry name" value="Ig-like_fold"/>
</dbReference>
<dbReference type="InterPro" id="IPR003599">
    <property type="entry name" value="Ig_sub"/>
</dbReference>
<feature type="transmembrane region" description="Helical" evidence="11">
    <location>
        <begin position="530"/>
        <end position="556"/>
    </location>
</feature>
<proteinExistence type="predicted"/>
<name>A0A1B8XYK2_XENTR</name>
<dbReference type="SMART" id="SM00408">
    <property type="entry name" value="IGc2"/>
    <property type="match status" value="1"/>
</dbReference>
<dbReference type="InterPro" id="IPR050467">
    <property type="entry name" value="LRFN"/>
</dbReference>
<keyword evidence="10" id="KW-0393">Immunoglobulin domain</keyword>
<evidence type="ECO:0000256" key="2">
    <source>
        <dbReference type="ARBA" id="ARBA00022614"/>
    </source>
</evidence>
<dbReference type="SMART" id="SM00409">
    <property type="entry name" value="IG"/>
    <property type="match status" value="1"/>
</dbReference>
<keyword evidence="4 12" id="KW-0732">Signal</keyword>
<reference evidence="14" key="3">
    <citation type="submission" date="2016-05" db="EMBL/GenBank/DDBJ databases">
        <title>WGS assembly of Xenopus tropicalis.</title>
        <authorList>
            <person name="Sessions A."/>
            <person name="Jenkins J."/>
            <person name="Mitros T."/>
            <person name="Lyons J.T."/>
            <person name="Dichmann D.S."/>
            <person name="Robert J."/>
            <person name="Harland R.M."/>
            <person name="Rokhsar D.S."/>
        </authorList>
    </citation>
    <scope>NUCLEOTIDE SEQUENCE</scope>
    <source>
        <strain evidence="14">Nigerian</strain>
    </source>
</reference>
<comment type="subcellular location">
    <subcellularLocation>
        <location evidence="1">Membrane</location>
        <topology evidence="1">Single-pass type I membrane protein</topology>
    </subcellularLocation>
</comment>
<dbReference type="FunFam" id="3.80.10.10:FF:000014">
    <property type="entry name" value="Leucine-rich repeat and immunoglobulin-like domain-containing nogo receptor-interacting protein 1"/>
    <property type="match status" value="1"/>
</dbReference>
<evidence type="ECO:0000256" key="4">
    <source>
        <dbReference type="ARBA" id="ARBA00022729"/>
    </source>
</evidence>
<keyword evidence="9" id="KW-0325">Glycoprotein</keyword>
<dbReference type="InterPro" id="IPR036179">
    <property type="entry name" value="Ig-like_dom_sf"/>
</dbReference>
<dbReference type="InterPro" id="IPR001611">
    <property type="entry name" value="Leu-rich_rpt"/>
</dbReference>
<dbReference type="Gene3D" id="3.80.10.10">
    <property type="entry name" value="Ribonuclease Inhibitor"/>
    <property type="match status" value="1"/>
</dbReference>
<evidence type="ECO:0000256" key="11">
    <source>
        <dbReference type="SAM" id="Phobius"/>
    </source>
</evidence>
<dbReference type="AlphaFoldDB" id="A0A1B8XYK2"/>
<evidence type="ECO:0000256" key="9">
    <source>
        <dbReference type="ARBA" id="ARBA00023180"/>
    </source>
</evidence>
<dbReference type="FunFam" id="2.60.40.10:FF:000076">
    <property type="entry name" value="Leucine-rich repeat and Ig domain-containing 4"/>
    <property type="match status" value="1"/>
</dbReference>
<dbReference type="InterPro" id="IPR003591">
    <property type="entry name" value="Leu-rich_rpt_typical-subtyp"/>
</dbReference>
<feature type="domain" description="Ig-like" evidence="13">
    <location>
        <begin position="421"/>
        <end position="512"/>
    </location>
</feature>
<dbReference type="Pfam" id="PF13855">
    <property type="entry name" value="LRR_8"/>
    <property type="match status" value="2"/>
</dbReference>
<evidence type="ECO:0000256" key="5">
    <source>
        <dbReference type="ARBA" id="ARBA00022737"/>
    </source>
</evidence>
<dbReference type="GO" id="GO:0016020">
    <property type="term" value="C:membrane"/>
    <property type="evidence" value="ECO:0007669"/>
    <property type="project" value="UniProtKB-SubCell"/>
</dbReference>
<evidence type="ECO:0000256" key="7">
    <source>
        <dbReference type="ARBA" id="ARBA00023136"/>
    </source>
</evidence>
<protein>
    <recommendedName>
        <fullName evidence="13">Ig-like domain-containing protein</fullName>
    </recommendedName>
</protein>
<evidence type="ECO:0000256" key="1">
    <source>
        <dbReference type="ARBA" id="ARBA00004479"/>
    </source>
</evidence>
<gene>
    <name evidence="14" type="ORF">XENTR_v90029274mg</name>
</gene>
<dbReference type="PRINTS" id="PR00019">
    <property type="entry name" value="LEURICHRPT"/>
</dbReference>
<dbReference type="InterPro" id="IPR032675">
    <property type="entry name" value="LRR_dom_sf"/>
</dbReference>
<sequence>MVAGRNTPIPSLHLEPRLFIMCVGVLMRALCSCCPTPCECPSPCECPARDNSTLCRRRFLSIVPSDLPTFSQILDLSHNYIRAVPSNAFTHLKYLQELDLSYNQLSRVEPGLFSSLPALRVLLLHHNELKLLPPGIFLGMPALSWLDVRRNQLVILLDQTFQGLRELKHLETGENPLLFVSPGAFLTLPQLQRLGLEDTKLNGVPSSALAALPRLSELRLGGISSSVLRDLSFPDLPLLRVLELDSWPSLGLLEPHSLSGLNLSSFSVTHGNLTTIPEEALKAQIYLRTLDLSYNPISELPARGFGTLRRLEELRLSSGRLHYVPSGAFYGLGRLRTLDLSDNPLTWLAEDALPSPLGGLETLLLSNTMLSCDCRLCWLLHRRLRFGGKSPVCAAPDSLRGMVIPDDPEKLCPDLFTCQPPRIVNPGPRELTVREGDVLTISCHSLGVPQPSIQWVLPQSPPLEDTTVRRVTILPDDALQFHPVQAEDSGAYLCTASNVVGNDSTWVHLEVVPYNGSNVPSSVMAVNGRLLVVITAGGILPFISSVTLCFIFMFLWSRGRGNIKHTAHIDYVPRGNRASTDTEDNKFTMKLL</sequence>
<dbReference type="PANTHER" id="PTHR45842">
    <property type="entry name" value="SYNAPTIC ADHESION-LIKE MOLECULE SALM"/>
    <property type="match status" value="1"/>
</dbReference>
<dbReference type="EMBL" id="KV460741">
    <property type="protein sequence ID" value="OCA15739.1"/>
    <property type="molecule type" value="Genomic_DNA"/>
</dbReference>
<dbReference type="SUPFAM" id="SSF52058">
    <property type="entry name" value="L domain-like"/>
    <property type="match status" value="1"/>
</dbReference>
<evidence type="ECO:0000256" key="8">
    <source>
        <dbReference type="ARBA" id="ARBA00023157"/>
    </source>
</evidence>
<feature type="signal peptide" evidence="12">
    <location>
        <begin position="1"/>
        <end position="33"/>
    </location>
</feature>
<dbReference type="PROSITE" id="PS50835">
    <property type="entry name" value="IG_LIKE"/>
    <property type="match status" value="1"/>
</dbReference>
<dbReference type="InterPro" id="IPR003598">
    <property type="entry name" value="Ig_sub2"/>
</dbReference>
<dbReference type="InterPro" id="IPR007110">
    <property type="entry name" value="Ig-like_dom"/>
</dbReference>
<dbReference type="PROSITE" id="PS51450">
    <property type="entry name" value="LRR"/>
    <property type="match status" value="2"/>
</dbReference>
<dbReference type="PANTHER" id="PTHR45842:SF12">
    <property type="entry name" value="KEKKON 5, ISOFORM A"/>
    <property type="match status" value="1"/>
</dbReference>
<dbReference type="SMART" id="SM00369">
    <property type="entry name" value="LRR_TYP"/>
    <property type="match status" value="9"/>
</dbReference>
<keyword evidence="8" id="KW-1015">Disulfide bond</keyword>
<keyword evidence="5" id="KW-0677">Repeat</keyword>
<keyword evidence="3 11" id="KW-0812">Transmembrane</keyword>
<dbReference type="SUPFAM" id="SSF48726">
    <property type="entry name" value="Immunoglobulin"/>
    <property type="match status" value="1"/>
</dbReference>